<dbReference type="PROSITE" id="PS50928">
    <property type="entry name" value="ABC_TM1"/>
    <property type="match status" value="1"/>
</dbReference>
<accession>A0A329LVD1</accession>
<evidence type="ECO:0000256" key="3">
    <source>
        <dbReference type="ARBA" id="ARBA00022692"/>
    </source>
</evidence>
<dbReference type="InterPro" id="IPR000515">
    <property type="entry name" value="MetI-like"/>
</dbReference>
<sequence>MEAQSQKIPVIAQTDIKRKSAFTKELFKNYDLYLLLIPGAIFFFVFCYIPMFGLVVAFKDYNIFKGVFESDWVGLQHFKEMLQIPDFYRIIRNTLLLNVLGLIVGFPAPIILALMLNEIRAKYFKRVTQSLLYLPHFMSWVIMGGIIYNLLSPKYGIVNELMRTMGMEEIYFMIEEVWWVITYTLSSVWAGAGWGTIIYLAAMTTIDPSLYEAAVMDGAGRWKKMIHITIPGIMPTVVILLILNIGHMVSIGVEHPFALQNPVVMNISEVISTYVYSAGIKQGLFGITTAIGMSQSVINLILVLGANYFAKRLGNEGLW</sequence>
<feature type="transmembrane region" description="Helical" evidence="6">
    <location>
        <begin position="225"/>
        <end position="245"/>
    </location>
</feature>
<name>A0A329LVD1_9BACL</name>
<evidence type="ECO:0000256" key="5">
    <source>
        <dbReference type="ARBA" id="ARBA00023136"/>
    </source>
</evidence>
<proteinExistence type="inferred from homology"/>
<dbReference type="InterPro" id="IPR035906">
    <property type="entry name" value="MetI-like_sf"/>
</dbReference>
<dbReference type="Gene3D" id="1.10.3720.10">
    <property type="entry name" value="MetI-like"/>
    <property type="match status" value="1"/>
</dbReference>
<keyword evidence="9" id="KW-1185">Reference proteome</keyword>
<evidence type="ECO:0000313" key="8">
    <source>
        <dbReference type="EMBL" id="RAV11140.1"/>
    </source>
</evidence>
<dbReference type="Proteomes" id="UP000250369">
    <property type="component" value="Unassembled WGS sequence"/>
</dbReference>
<dbReference type="AlphaFoldDB" id="A0A329LVD1"/>
<feature type="transmembrane region" description="Helical" evidence="6">
    <location>
        <begin position="177"/>
        <end position="204"/>
    </location>
</feature>
<dbReference type="EMBL" id="QMFB01000039">
    <property type="protein sequence ID" value="RAV11140.1"/>
    <property type="molecule type" value="Genomic_DNA"/>
</dbReference>
<comment type="similarity">
    <text evidence="6">Belongs to the binding-protein-dependent transport system permease family.</text>
</comment>
<feature type="transmembrane region" description="Helical" evidence="6">
    <location>
        <begin position="137"/>
        <end position="157"/>
    </location>
</feature>
<gene>
    <name evidence="8" type="ORF">DQG23_36865</name>
</gene>
<keyword evidence="5 6" id="KW-0472">Membrane</keyword>
<feature type="transmembrane region" description="Helical" evidence="6">
    <location>
        <begin position="32"/>
        <end position="58"/>
    </location>
</feature>
<keyword evidence="2 6" id="KW-0813">Transport</keyword>
<keyword evidence="3 6" id="KW-0812">Transmembrane</keyword>
<dbReference type="OrthoDB" id="2637002at2"/>
<feature type="transmembrane region" description="Helical" evidence="6">
    <location>
        <begin position="95"/>
        <end position="116"/>
    </location>
</feature>
<dbReference type="SUPFAM" id="SSF161098">
    <property type="entry name" value="MetI-like"/>
    <property type="match status" value="1"/>
</dbReference>
<comment type="subcellular location">
    <subcellularLocation>
        <location evidence="6">Cell membrane</location>
        <topology evidence="6">Multi-pass membrane protein</topology>
    </subcellularLocation>
    <subcellularLocation>
        <location evidence="1">Membrane</location>
        <topology evidence="1">Multi-pass membrane protein</topology>
    </subcellularLocation>
</comment>
<evidence type="ECO:0000259" key="7">
    <source>
        <dbReference type="PROSITE" id="PS50928"/>
    </source>
</evidence>
<dbReference type="PANTHER" id="PTHR43496">
    <property type="entry name" value="PROTEIN LPLB"/>
    <property type="match status" value="1"/>
</dbReference>
<dbReference type="GO" id="GO:0005886">
    <property type="term" value="C:plasma membrane"/>
    <property type="evidence" value="ECO:0007669"/>
    <property type="project" value="UniProtKB-SubCell"/>
</dbReference>
<dbReference type="PANTHER" id="PTHR43496:SF1">
    <property type="entry name" value="POLYGALACTURONAN_RHAMNOGALACTURONAN TRANSPORT SYSTEM PERMEASE PROTEIN YTEP"/>
    <property type="match status" value="1"/>
</dbReference>
<reference evidence="8 9" key="1">
    <citation type="journal article" date="2009" name="Int. J. Syst. Evol. Microbiol.">
        <title>Paenibacillus contaminans sp. nov., isolated from a contaminated laboratory plate.</title>
        <authorList>
            <person name="Chou J.H."/>
            <person name="Lee J.H."/>
            <person name="Lin M.C."/>
            <person name="Chang P.S."/>
            <person name="Arun A.B."/>
            <person name="Young C.C."/>
            <person name="Chen W.M."/>
        </authorList>
    </citation>
    <scope>NUCLEOTIDE SEQUENCE [LARGE SCALE GENOMIC DNA]</scope>
    <source>
        <strain evidence="8 9">CKOBP-6</strain>
    </source>
</reference>
<evidence type="ECO:0000313" key="9">
    <source>
        <dbReference type="Proteomes" id="UP000250369"/>
    </source>
</evidence>
<evidence type="ECO:0000256" key="1">
    <source>
        <dbReference type="ARBA" id="ARBA00004141"/>
    </source>
</evidence>
<dbReference type="GO" id="GO:0055085">
    <property type="term" value="P:transmembrane transport"/>
    <property type="evidence" value="ECO:0007669"/>
    <property type="project" value="InterPro"/>
</dbReference>
<evidence type="ECO:0000256" key="4">
    <source>
        <dbReference type="ARBA" id="ARBA00022989"/>
    </source>
</evidence>
<evidence type="ECO:0000256" key="6">
    <source>
        <dbReference type="RuleBase" id="RU363032"/>
    </source>
</evidence>
<feature type="domain" description="ABC transmembrane type-1" evidence="7">
    <location>
        <begin position="91"/>
        <end position="306"/>
    </location>
</feature>
<protein>
    <submittedName>
        <fullName evidence="8">Sugar ABC transporter permease</fullName>
    </submittedName>
</protein>
<dbReference type="RefSeq" id="WP_113036039.1">
    <property type="nucleotide sequence ID" value="NZ_QMFB01000039.1"/>
</dbReference>
<dbReference type="Pfam" id="PF00528">
    <property type="entry name" value="BPD_transp_1"/>
    <property type="match status" value="1"/>
</dbReference>
<feature type="transmembrane region" description="Helical" evidence="6">
    <location>
        <begin position="284"/>
        <end position="310"/>
    </location>
</feature>
<comment type="caution">
    <text evidence="8">The sequence shown here is derived from an EMBL/GenBank/DDBJ whole genome shotgun (WGS) entry which is preliminary data.</text>
</comment>
<keyword evidence="4 6" id="KW-1133">Transmembrane helix</keyword>
<dbReference type="CDD" id="cd06261">
    <property type="entry name" value="TM_PBP2"/>
    <property type="match status" value="1"/>
</dbReference>
<organism evidence="8 9">
    <name type="scientific">Paenibacillus contaminans</name>
    <dbReference type="NCBI Taxonomy" id="450362"/>
    <lineage>
        <taxon>Bacteria</taxon>
        <taxon>Bacillati</taxon>
        <taxon>Bacillota</taxon>
        <taxon>Bacilli</taxon>
        <taxon>Bacillales</taxon>
        <taxon>Paenibacillaceae</taxon>
        <taxon>Paenibacillus</taxon>
    </lineage>
</organism>
<evidence type="ECO:0000256" key="2">
    <source>
        <dbReference type="ARBA" id="ARBA00022448"/>
    </source>
</evidence>